<keyword evidence="2" id="KW-1185">Reference proteome</keyword>
<evidence type="ECO:0000313" key="1">
    <source>
        <dbReference type="EMBL" id="KZV37091.1"/>
    </source>
</evidence>
<gene>
    <name evidence="1" type="ORF">F511_12549</name>
</gene>
<protein>
    <submittedName>
        <fullName evidence="1">Uncharacterized protein</fullName>
    </submittedName>
</protein>
<evidence type="ECO:0000313" key="2">
    <source>
        <dbReference type="Proteomes" id="UP000250235"/>
    </source>
</evidence>
<accession>A0A2Z7BRA4</accession>
<proteinExistence type="predicted"/>
<name>A0A2Z7BRA4_9LAMI</name>
<reference evidence="1 2" key="1">
    <citation type="journal article" date="2015" name="Proc. Natl. Acad. Sci. U.S.A.">
        <title>The resurrection genome of Boea hygrometrica: A blueprint for survival of dehydration.</title>
        <authorList>
            <person name="Xiao L."/>
            <person name="Yang G."/>
            <person name="Zhang L."/>
            <person name="Yang X."/>
            <person name="Zhao S."/>
            <person name="Ji Z."/>
            <person name="Zhou Q."/>
            <person name="Hu M."/>
            <person name="Wang Y."/>
            <person name="Chen M."/>
            <person name="Xu Y."/>
            <person name="Jin H."/>
            <person name="Xiao X."/>
            <person name="Hu G."/>
            <person name="Bao F."/>
            <person name="Hu Y."/>
            <person name="Wan P."/>
            <person name="Li L."/>
            <person name="Deng X."/>
            <person name="Kuang T."/>
            <person name="Xiang C."/>
            <person name="Zhu J.K."/>
            <person name="Oliver M.J."/>
            <person name="He Y."/>
        </authorList>
    </citation>
    <scope>NUCLEOTIDE SEQUENCE [LARGE SCALE GENOMIC DNA]</scope>
    <source>
        <strain evidence="2">cv. XS01</strain>
    </source>
</reference>
<dbReference type="Proteomes" id="UP000250235">
    <property type="component" value="Unassembled WGS sequence"/>
</dbReference>
<sequence length="276" mass="30751">MLIHHTSTSGPLSLHRTTQHQRLMDELTLLQVKSPTYGISSSICPAIVECSSNNMCTTAGTLEIEEDPSTILKLAQRSLALKQGPAINPPIIFQFALSQHDHTRTLESRVLRWRRLSESKRIRRLITRSLGLSGRGKDSIYEELPERSRCDNENIVLLQGTSTKRPVYSHGWQAPNACPLRHSDHKHNSQCLSFGPQPLPRRKKLHTVEQAHHVYKPTLSCKTTFGTIGGVKGSSAGIQSELAPRPSLIESNTPLQPLIVSHDSAKELSIQQHPPR</sequence>
<dbReference type="AlphaFoldDB" id="A0A2Z7BRA4"/>
<organism evidence="1 2">
    <name type="scientific">Dorcoceras hygrometricum</name>
    <dbReference type="NCBI Taxonomy" id="472368"/>
    <lineage>
        <taxon>Eukaryota</taxon>
        <taxon>Viridiplantae</taxon>
        <taxon>Streptophyta</taxon>
        <taxon>Embryophyta</taxon>
        <taxon>Tracheophyta</taxon>
        <taxon>Spermatophyta</taxon>
        <taxon>Magnoliopsida</taxon>
        <taxon>eudicotyledons</taxon>
        <taxon>Gunneridae</taxon>
        <taxon>Pentapetalae</taxon>
        <taxon>asterids</taxon>
        <taxon>lamiids</taxon>
        <taxon>Lamiales</taxon>
        <taxon>Gesneriaceae</taxon>
        <taxon>Didymocarpoideae</taxon>
        <taxon>Trichosporeae</taxon>
        <taxon>Loxocarpinae</taxon>
        <taxon>Dorcoceras</taxon>
    </lineage>
</organism>
<dbReference type="EMBL" id="KV003157">
    <property type="protein sequence ID" value="KZV37091.1"/>
    <property type="molecule type" value="Genomic_DNA"/>
</dbReference>